<dbReference type="Proteomes" id="UP000249134">
    <property type="component" value="Chromosome 1"/>
</dbReference>
<feature type="transmembrane region" description="Helical" evidence="1">
    <location>
        <begin position="356"/>
        <end position="387"/>
    </location>
</feature>
<feature type="transmembrane region" description="Helical" evidence="1">
    <location>
        <begin position="32"/>
        <end position="49"/>
    </location>
</feature>
<feature type="transmembrane region" description="Helical" evidence="1">
    <location>
        <begin position="439"/>
        <end position="456"/>
    </location>
</feature>
<proteinExistence type="predicted"/>
<feature type="transmembrane region" description="Helical" evidence="1">
    <location>
        <begin position="127"/>
        <end position="154"/>
    </location>
</feature>
<gene>
    <name evidence="2" type="ORF">NCTC4824_02949</name>
</gene>
<protein>
    <submittedName>
        <fullName evidence="2">Uncharacterized protein</fullName>
    </submittedName>
</protein>
<keyword evidence="3" id="KW-1185">Reference proteome</keyword>
<accession>A0A2X4W9H1</accession>
<keyword evidence="1" id="KW-0472">Membrane</keyword>
<feature type="transmembrane region" description="Helical" evidence="1">
    <location>
        <begin position="205"/>
        <end position="228"/>
    </location>
</feature>
<feature type="transmembrane region" description="Helical" evidence="1">
    <location>
        <begin position="55"/>
        <end position="72"/>
    </location>
</feature>
<sequence length="457" mass="51436">MKHHPVFRQLYIFYFFVFTIHIVNVFIESTRLNYLLGLLAILMLVISIIQASKLFIILSSSFILIGSFLFYTSGQSIIHLPSLLTSNMSLLTLLAMLPWMSSVVRSGRFDRSLNVLMKVNVSDLGKLYIRSSVTTFTLATFLNLSAASISQEVLKENLSHVNKKLRDSFISISTLRGFSLALLWSPLEILLAVSIFATGVTYVSILPWLLLIGAITFILDTLWGYFHFKKYTYNKPKIHHSDKVNIKALTSKITQLSIALVIFLTLVILCGNLFAIDFILTVTLLIFPFTFAWSLIMKRVHSYWTIGWNTWRMKTNTMQNFIVLFISLSFFSNSLSNATFLELIQKPILYVSEYPLIIFFVIQLSFICMSMFGIHPIATIGILGGLITTLLDVLNPLSLAIVLITSSVATLTVGTYGLVVTLTAINTEQSPYRITLNNLPYSFIFGGIGSIIAYVLL</sequence>
<evidence type="ECO:0000313" key="2">
    <source>
        <dbReference type="EMBL" id="SQI60846.1"/>
    </source>
</evidence>
<dbReference type="AlphaFoldDB" id="A0A2X4W9H1"/>
<keyword evidence="1" id="KW-1133">Transmembrane helix</keyword>
<feature type="transmembrane region" description="Helical" evidence="1">
    <location>
        <begin position="6"/>
        <end position="27"/>
    </location>
</feature>
<feature type="transmembrane region" description="Helical" evidence="1">
    <location>
        <begin position="317"/>
        <end position="336"/>
    </location>
</feature>
<dbReference type="RefSeq" id="WP_066140460.1">
    <property type="nucleotide sequence ID" value="NZ_CBCSGM010000001.1"/>
</dbReference>
<feature type="transmembrane region" description="Helical" evidence="1">
    <location>
        <begin position="275"/>
        <end position="296"/>
    </location>
</feature>
<evidence type="ECO:0000256" key="1">
    <source>
        <dbReference type="SAM" id="Phobius"/>
    </source>
</evidence>
<organism evidence="2 3">
    <name type="scientific">Lederbergia lenta</name>
    <name type="common">Bacillus lentus</name>
    <dbReference type="NCBI Taxonomy" id="1467"/>
    <lineage>
        <taxon>Bacteria</taxon>
        <taxon>Bacillati</taxon>
        <taxon>Bacillota</taxon>
        <taxon>Bacilli</taxon>
        <taxon>Bacillales</taxon>
        <taxon>Bacillaceae</taxon>
        <taxon>Lederbergia</taxon>
    </lineage>
</organism>
<feature type="transmembrane region" description="Helical" evidence="1">
    <location>
        <begin position="249"/>
        <end position="269"/>
    </location>
</feature>
<feature type="transmembrane region" description="Helical" evidence="1">
    <location>
        <begin position="175"/>
        <end position="199"/>
    </location>
</feature>
<dbReference type="EMBL" id="LS483476">
    <property type="protein sequence ID" value="SQI60846.1"/>
    <property type="molecule type" value="Genomic_DNA"/>
</dbReference>
<reference evidence="2 3" key="1">
    <citation type="submission" date="2018-06" db="EMBL/GenBank/DDBJ databases">
        <authorList>
            <consortium name="Pathogen Informatics"/>
            <person name="Doyle S."/>
        </authorList>
    </citation>
    <scope>NUCLEOTIDE SEQUENCE [LARGE SCALE GENOMIC DNA]</scope>
    <source>
        <strain evidence="2 3">NCTC4824</strain>
    </source>
</reference>
<feature type="transmembrane region" description="Helical" evidence="1">
    <location>
        <begin position="399"/>
        <end position="419"/>
    </location>
</feature>
<dbReference type="STRING" id="1348624.GCA_001591545_01997"/>
<keyword evidence="1" id="KW-0812">Transmembrane</keyword>
<name>A0A2X4W9H1_LEDLE</name>
<feature type="transmembrane region" description="Helical" evidence="1">
    <location>
        <begin position="84"/>
        <end position="107"/>
    </location>
</feature>
<evidence type="ECO:0000313" key="3">
    <source>
        <dbReference type="Proteomes" id="UP000249134"/>
    </source>
</evidence>
<dbReference type="KEGG" id="blen:NCTC4824_02949"/>